<evidence type="ECO:0000313" key="2">
    <source>
        <dbReference type="Proteomes" id="UP000255509"/>
    </source>
</evidence>
<proteinExistence type="predicted"/>
<organism evidence="1 2">
    <name type="scientific">Salmonella enterica I</name>
    <dbReference type="NCBI Taxonomy" id="59201"/>
    <lineage>
        <taxon>Bacteria</taxon>
        <taxon>Pseudomonadati</taxon>
        <taxon>Pseudomonadota</taxon>
        <taxon>Gammaproteobacteria</taxon>
        <taxon>Enterobacterales</taxon>
        <taxon>Enterobacteriaceae</taxon>
        <taxon>Salmonella</taxon>
    </lineage>
</organism>
<name>A0A379WGB3_SALET</name>
<dbReference type="AntiFam" id="ANF00095">
    <property type="entry name" value="Shadow ORF (opposite ABC transporters)"/>
</dbReference>
<dbReference type="EMBL" id="UGXS01000004">
    <property type="protein sequence ID" value="SUH17955.1"/>
    <property type="molecule type" value="Genomic_DNA"/>
</dbReference>
<dbReference type="Proteomes" id="UP000255509">
    <property type="component" value="Unassembled WGS sequence"/>
</dbReference>
<evidence type="ECO:0000313" key="1">
    <source>
        <dbReference type="EMBL" id="SUH17955.1"/>
    </source>
</evidence>
<dbReference type="AlphaFoldDB" id="A0A379WGB3"/>
<sequence>MGNRHDGAFEVVQETFQPRNRLGIQVVGGFVEQQHIRLFQQQTAQRHATALAAGQFFDFGIPVRQTQSVSSALKLHVQVMTVVRLDNLFKPALLCGQLVEVGIRIGIQRVHFIQTFEGVNHFRNGLFNRLAYRMFRV</sequence>
<accession>A0A379WGB3</accession>
<protein>
    <submittedName>
        <fullName evidence="1">Uncharacterized protein</fullName>
    </submittedName>
</protein>
<dbReference type="AntiFam" id="ANF00142">
    <property type="entry name" value="Shadow ORF (opposite yadG)"/>
</dbReference>
<reference evidence="1 2" key="1">
    <citation type="submission" date="2018-06" db="EMBL/GenBank/DDBJ databases">
        <authorList>
            <consortium name="Pathogen Informatics"/>
            <person name="Doyle S."/>
        </authorList>
    </citation>
    <scope>NUCLEOTIDE SEQUENCE [LARGE SCALE GENOMIC DNA]</scope>
    <source>
        <strain evidence="1 2">NCTC8258</strain>
    </source>
</reference>
<gene>
    <name evidence="1" type="ORF">NCTC8258_05767</name>
</gene>